<dbReference type="AlphaFoldDB" id="D6U854"/>
<dbReference type="GO" id="GO:0022857">
    <property type="term" value="F:transmembrane transporter activity"/>
    <property type="evidence" value="ECO:0007669"/>
    <property type="project" value="InterPro"/>
</dbReference>
<dbReference type="PANTHER" id="PTHR42718:SF9">
    <property type="entry name" value="MAJOR FACILITATOR SUPERFAMILY MULTIDRUG TRANSPORTER MFSC"/>
    <property type="match status" value="1"/>
</dbReference>
<dbReference type="EMBL" id="ADVG01000005">
    <property type="protein sequence ID" value="EFH80065.1"/>
    <property type="molecule type" value="Genomic_DNA"/>
</dbReference>
<comment type="caution">
    <text evidence="10">The sequence shown here is derived from an EMBL/GenBank/DDBJ whole genome shotgun (WGS) entry which is preliminary data.</text>
</comment>
<dbReference type="CDD" id="cd17321">
    <property type="entry name" value="MFS_MMR_MDR_like"/>
    <property type="match status" value="1"/>
</dbReference>
<keyword evidence="3" id="KW-0813">Transport</keyword>
<feature type="transmembrane region" description="Helical" evidence="8">
    <location>
        <begin position="263"/>
        <end position="287"/>
    </location>
</feature>
<evidence type="ECO:0000256" key="4">
    <source>
        <dbReference type="ARBA" id="ARBA00022475"/>
    </source>
</evidence>
<evidence type="ECO:0000313" key="10">
    <source>
        <dbReference type="EMBL" id="EFH80065.1"/>
    </source>
</evidence>
<dbReference type="Gene3D" id="1.20.1250.20">
    <property type="entry name" value="MFS general substrate transporter like domains"/>
    <property type="match status" value="1"/>
</dbReference>
<feature type="transmembrane region" description="Helical" evidence="8">
    <location>
        <begin position="138"/>
        <end position="160"/>
    </location>
</feature>
<dbReference type="InterPro" id="IPR011701">
    <property type="entry name" value="MFS"/>
</dbReference>
<feature type="transmembrane region" description="Helical" evidence="8">
    <location>
        <begin position="166"/>
        <end position="188"/>
    </location>
</feature>
<evidence type="ECO:0000256" key="1">
    <source>
        <dbReference type="ARBA" id="ARBA00004651"/>
    </source>
</evidence>
<name>D6U854_KTERA</name>
<feature type="transmembrane region" description="Helical" evidence="8">
    <location>
        <begin position="230"/>
        <end position="251"/>
    </location>
</feature>
<comment type="similarity">
    <text evidence="2">Belongs to the major facilitator superfamily. EmrB family.</text>
</comment>
<organism evidence="10 11">
    <name type="scientific">Ktedonobacter racemifer DSM 44963</name>
    <dbReference type="NCBI Taxonomy" id="485913"/>
    <lineage>
        <taxon>Bacteria</taxon>
        <taxon>Bacillati</taxon>
        <taxon>Chloroflexota</taxon>
        <taxon>Ktedonobacteria</taxon>
        <taxon>Ktedonobacterales</taxon>
        <taxon>Ktedonobacteraceae</taxon>
        <taxon>Ktedonobacter</taxon>
    </lineage>
</organism>
<feature type="transmembrane region" description="Helical" evidence="8">
    <location>
        <begin position="200"/>
        <end position="218"/>
    </location>
</feature>
<dbReference type="eggNOG" id="COG0477">
    <property type="taxonomic scope" value="Bacteria"/>
</dbReference>
<evidence type="ECO:0000256" key="3">
    <source>
        <dbReference type="ARBA" id="ARBA00022448"/>
    </source>
</evidence>
<evidence type="ECO:0000256" key="8">
    <source>
        <dbReference type="SAM" id="Phobius"/>
    </source>
</evidence>
<evidence type="ECO:0000313" key="11">
    <source>
        <dbReference type="Proteomes" id="UP000004508"/>
    </source>
</evidence>
<feature type="transmembrane region" description="Helical" evidence="8">
    <location>
        <begin position="54"/>
        <end position="71"/>
    </location>
</feature>
<dbReference type="Pfam" id="PF07690">
    <property type="entry name" value="MFS_1"/>
    <property type="match status" value="1"/>
</dbReference>
<dbReference type="InParanoid" id="D6U854"/>
<feature type="transmembrane region" description="Helical" evidence="8">
    <location>
        <begin position="307"/>
        <end position="324"/>
    </location>
</feature>
<dbReference type="NCBIfam" id="TIGR00711">
    <property type="entry name" value="efflux_EmrB"/>
    <property type="match status" value="1"/>
</dbReference>
<dbReference type="InterPro" id="IPR020846">
    <property type="entry name" value="MFS_dom"/>
</dbReference>
<comment type="subcellular location">
    <subcellularLocation>
        <location evidence="1">Cell membrane</location>
        <topology evidence="1">Multi-pass membrane protein</topology>
    </subcellularLocation>
</comment>
<keyword evidence="6 8" id="KW-1133">Transmembrane helix</keyword>
<keyword evidence="7 8" id="KW-0472">Membrane</keyword>
<dbReference type="InterPro" id="IPR036259">
    <property type="entry name" value="MFS_trans_sf"/>
</dbReference>
<dbReference type="InterPro" id="IPR004638">
    <property type="entry name" value="EmrB-like"/>
</dbReference>
<keyword evidence="5 8" id="KW-0812">Transmembrane</keyword>
<feature type="transmembrane region" description="Helical" evidence="8">
    <location>
        <begin position="360"/>
        <end position="382"/>
    </location>
</feature>
<feature type="transmembrane region" description="Helical" evidence="8">
    <location>
        <begin position="482"/>
        <end position="502"/>
    </location>
</feature>
<dbReference type="SUPFAM" id="SSF103473">
    <property type="entry name" value="MFS general substrate transporter"/>
    <property type="match status" value="1"/>
</dbReference>
<feature type="transmembrane region" description="Helical" evidence="8">
    <location>
        <begin position="12"/>
        <end position="34"/>
    </location>
</feature>
<accession>D6U854</accession>
<evidence type="ECO:0000256" key="5">
    <source>
        <dbReference type="ARBA" id="ARBA00022692"/>
    </source>
</evidence>
<evidence type="ECO:0000256" key="6">
    <source>
        <dbReference type="ARBA" id="ARBA00022989"/>
    </source>
</evidence>
<dbReference type="PROSITE" id="PS50850">
    <property type="entry name" value="MFS"/>
    <property type="match status" value="1"/>
</dbReference>
<dbReference type="PANTHER" id="PTHR42718">
    <property type="entry name" value="MAJOR FACILITATOR SUPERFAMILY MULTIDRUG TRANSPORTER MFSC"/>
    <property type="match status" value="1"/>
</dbReference>
<evidence type="ECO:0000256" key="2">
    <source>
        <dbReference type="ARBA" id="ARBA00008537"/>
    </source>
</evidence>
<evidence type="ECO:0000259" key="9">
    <source>
        <dbReference type="PROSITE" id="PS50850"/>
    </source>
</evidence>
<dbReference type="Proteomes" id="UP000004508">
    <property type="component" value="Unassembled WGS sequence"/>
</dbReference>
<keyword evidence="11" id="KW-1185">Reference proteome</keyword>
<dbReference type="PRINTS" id="PR01036">
    <property type="entry name" value="TCRTETB"/>
</dbReference>
<gene>
    <name evidence="10" type="ORF">Krac_0608</name>
</gene>
<feature type="transmembrane region" description="Helical" evidence="8">
    <location>
        <begin position="78"/>
        <end position="97"/>
    </location>
</feature>
<sequence>MFAQDRARKLAILIITCVGFFMVLLDTSIVNVALPTIQTDFHASLTDLQWMVDAYTLPFAALLLTAGSLGDRFGRKRLFLIGLIGFTLGSALCALAPNLQLLIAGRALQGAGGAALSPGSLSLLVAAFTDHKERTQALGIWSGISGLALAAGPVVGGVLIRVSNWPAIFFVNLPIGTLVFILGWRILAESRNPHARRLDLPGQVLAIAGLASLTYALIEGESAGWTSPLILSLFASAAAFLIAFLVVEARVREPLLPLQLFKSVVFSTANAAAAVVGFALLSTVFFVTQYFQSVQGYSALDAGLRTLPSSMGIFLTAPVAGQVAARFGPRVPITLGALLSGVALLLLIRLDPTTSYANIWWNQGMYGIGFGLMLSPLTAAGLSTIPQHRAGLGSAVLNTSRQIGSVFGIALLGALVEQQFINNLFSKLSNLGIPGSISQKMVATIASAGAEGGQVQFSGSLPVASHVLHQVINQAFTDSLHISFLTTGTLLLFTGGVCALLLKVPRHVEADKDIPSDTPEELVPASGEI</sequence>
<feature type="domain" description="Major facilitator superfamily (MFS) profile" evidence="9">
    <location>
        <begin position="12"/>
        <end position="506"/>
    </location>
</feature>
<feature type="transmembrane region" description="Helical" evidence="8">
    <location>
        <begin position="403"/>
        <end position="421"/>
    </location>
</feature>
<feature type="transmembrane region" description="Helical" evidence="8">
    <location>
        <begin position="331"/>
        <end position="348"/>
    </location>
</feature>
<protein>
    <submittedName>
        <fullName evidence="10">Drug resistance transporter, EmrB/QacA subfamily</fullName>
    </submittedName>
</protein>
<dbReference type="GO" id="GO:0005886">
    <property type="term" value="C:plasma membrane"/>
    <property type="evidence" value="ECO:0007669"/>
    <property type="project" value="UniProtKB-SubCell"/>
</dbReference>
<reference evidence="10 11" key="1">
    <citation type="journal article" date="2011" name="Stand. Genomic Sci.">
        <title>Non-contiguous finished genome sequence and contextual data of the filamentous soil bacterium Ktedonobacter racemifer type strain (SOSP1-21).</title>
        <authorList>
            <person name="Chang Y.J."/>
            <person name="Land M."/>
            <person name="Hauser L."/>
            <person name="Chertkov O."/>
            <person name="Del Rio T.G."/>
            <person name="Nolan M."/>
            <person name="Copeland A."/>
            <person name="Tice H."/>
            <person name="Cheng J.F."/>
            <person name="Lucas S."/>
            <person name="Han C."/>
            <person name="Goodwin L."/>
            <person name="Pitluck S."/>
            <person name="Ivanova N."/>
            <person name="Ovchinikova G."/>
            <person name="Pati A."/>
            <person name="Chen A."/>
            <person name="Palaniappan K."/>
            <person name="Mavromatis K."/>
            <person name="Liolios K."/>
            <person name="Brettin T."/>
            <person name="Fiebig A."/>
            <person name="Rohde M."/>
            <person name="Abt B."/>
            <person name="Goker M."/>
            <person name="Detter J.C."/>
            <person name="Woyke T."/>
            <person name="Bristow J."/>
            <person name="Eisen J.A."/>
            <person name="Markowitz V."/>
            <person name="Hugenholtz P."/>
            <person name="Kyrpides N.C."/>
            <person name="Klenk H.P."/>
            <person name="Lapidus A."/>
        </authorList>
    </citation>
    <scope>NUCLEOTIDE SEQUENCE [LARGE SCALE GENOMIC DNA]</scope>
    <source>
        <strain evidence="11">DSM 44963</strain>
    </source>
</reference>
<feature type="transmembrane region" description="Helical" evidence="8">
    <location>
        <begin position="103"/>
        <end position="126"/>
    </location>
</feature>
<keyword evidence="4" id="KW-1003">Cell membrane</keyword>
<dbReference type="Gene3D" id="1.20.1720.10">
    <property type="entry name" value="Multidrug resistance protein D"/>
    <property type="match status" value="1"/>
</dbReference>
<evidence type="ECO:0000256" key="7">
    <source>
        <dbReference type="ARBA" id="ARBA00023136"/>
    </source>
</evidence>
<proteinExistence type="inferred from homology"/>
<dbReference type="FunCoup" id="D6U854">
    <property type="interactions" value="264"/>
</dbReference>